<dbReference type="GO" id="GO:0110154">
    <property type="term" value="P:RNA decapping"/>
    <property type="evidence" value="ECO:0007669"/>
    <property type="project" value="TreeGrafter"/>
</dbReference>
<dbReference type="GO" id="GO:0008803">
    <property type="term" value="F:bis(5'-nucleosyl)-tetraphosphatase (symmetrical) activity"/>
    <property type="evidence" value="ECO:0007669"/>
    <property type="project" value="TreeGrafter"/>
</dbReference>
<dbReference type="InterPro" id="IPR050126">
    <property type="entry name" value="Ap4A_hydrolase"/>
</dbReference>
<protein>
    <submittedName>
        <fullName evidence="2">Serine/threonine protein phosphatase 1</fullName>
        <ecNumber evidence="2">3.1.3.16</ecNumber>
    </submittedName>
</protein>
<dbReference type="GO" id="GO:0004722">
    <property type="term" value="F:protein serine/threonine phosphatase activity"/>
    <property type="evidence" value="ECO:0007669"/>
    <property type="project" value="UniProtKB-EC"/>
</dbReference>
<evidence type="ECO:0000313" key="2">
    <source>
        <dbReference type="EMBL" id="MBB4053769.1"/>
    </source>
</evidence>
<keyword evidence="2" id="KW-0378">Hydrolase</keyword>
<dbReference type="PANTHER" id="PTHR42850:SF4">
    <property type="entry name" value="ZINC-DEPENDENT ENDOPOLYPHOSPHATASE"/>
    <property type="match status" value="1"/>
</dbReference>
<reference evidence="2 3" key="1">
    <citation type="submission" date="2020-08" db="EMBL/GenBank/DDBJ databases">
        <title>Genomic Encyclopedia of Type Strains, Phase IV (KMG-IV): sequencing the most valuable type-strain genomes for metagenomic binning, comparative biology and taxonomic classification.</title>
        <authorList>
            <person name="Goeker M."/>
        </authorList>
    </citation>
    <scope>NUCLEOTIDE SEQUENCE [LARGE SCALE GENOMIC DNA]</scope>
    <source>
        <strain evidence="2 3">DSM 23447</strain>
    </source>
</reference>
<dbReference type="SUPFAM" id="SSF56300">
    <property type="entry name" value="Metallo-dependent phosphatases"/>
    <property type="match status" value="1"/>
</dbReference>
<dbReference type="EMBL" id="JACIEW010000010">
    <property type="protein sequence ID" value="MBB4053769.1"/>
    <property type="molecule type" value="Genomic_DNA"/>
</dbReference>
<dbReference type="AlphaFoldDB" id="A0A7W6NCL1"/>
<evidence type="ECO:0000313" key="3">
    <source>
        <dbReference type="Proteomes" id="UP000547011"/>
    </source>
</evidence>
<dbReference type="Proteomes" id="UP000547011">
    <property type="component" value="Unassembled WGS sequence"/>
</dbReference>
<evidence type="ECO:0000259" key="1">
    <source>
        <dbReference type="Pfam" id="PF00149"/>
    </source>
</evidence>
<dbReference type="Gene3D" id="3.60.21.10">
    <property type="match status" value="1"/>
</dbReference>
<name>A0A7W6NCL1_9HYPH</name>
<keyword evidence="3" id="KW-1185">Reference proteome</keyword>
<proteinExistence type="predicted"/>
<dbReference type="InterPro" id="IPR004843">
    <property type="entry name" value="Calcineurin-like_PHP"/>
</dbReference>
<dbReference type="PANTHER" id="PTHR42850">
    <property type="entry name" value="METALLOPHOSPHOESTERASE"/>
    <property type="match status" value="1"/>
</dbReference>
<dbReference type="GO" id="GO:0005737">
    <property type="term" value="C:cytoplasm"/>
    <property type="evidence" value="ECO:0007669"/>
    <property type="project" value="TreeGrafter"/>
</dbReference>
<dbReference type="RefSeq" id="WP_183312519.1">
    <property type="nucleotide sequence ID" value="NZ_JACIEW010000010.1"/>
</dbReference>
<feature type="domain" description="Calcineurin-like phosphoesterase" evidence="1">
    <location>
        <begin position="35"/>
        <end position="228"/>
    </location>
</feature>
<organism evidence="2 3">
    <name type="scientific">Devosia subaequoris</name>
    <dbReference type="NCBI Taxonomy" id="395930"/>
    <lineage>
        <taxon>Bacteria</taxon>
        <taxon>Pseudomonadati</taxon>
        <taxon>Pseudomonadota</taxon>
        <taxon>Alphaproteobacteria</taxon>
        <taxon>Hyphomicrobiales</taxon>
        <taxon>Devosiaceae</taxon>
        <taxon>Devosia</taxon>
    </lineage>
</organism>
<dbReference type="EC" id="3.1.3.16" evidence="2"/>
<comment type="caution">
    <text evidence="2">The sequence shown here is derived from an EMBL/GenBank/DDBJ whole genome shotgun (WGS) entry which is preliminary data.</text>
</comment>
<accession>A0A7W6NCL1</accession>
<gene>
    <name evidence="2" type="ORF">GGR20_003431</name>
</gene>
<dbReference type="InterPro" id="IPR029052">
    <property type="entry name" value="Metallo-depent_PP-like"/>
</dbReference>
<dbReference type="CDD" id="cd00144">
    <property type="entry name" value="MPP_PPP_family"/>
    <property type="match status" value="1"/>
</dbReference>
<dbReference type="Pfam" id="PF00149">
    <property type="entry name" value="Metallophos"/>
    <property type="match status" value="1"/>
</dbReference>
<sequence length="272" mass="30418">MRALLRRLLGKQEAPTHAKHLVRHLTVPEAPAALYAIGDVHGCLDELVDLEHQIIADGHSIPGSKLLVMLGDYVDRGPDSAAVIDHLLSRPPEGFRRVCLMGNHELMFRDFLTRPHPQSNWLEFGGLETLRSYGISNDALKATRPSQWPMLIKAHIPDNHLDFLASLSWTLQVPGWLFVHAGIQPGIPLEAQKADDLFWIREAFYDLVDHEDCSHFSFRVVHGHTPAADPVITRRRICIDTGAYATGRLTSLRITPDGSFQMLQTSPSPGRK</sequence>